<dbReference type="GO" id="GO:0016705">
    <property type="term" value="F:oxidoreductase activity, acting on paired donors, with incorporation or reduction of molecular oxygen"/>
    <property type="evidence" value="ECO:0007669"/>
    <property type="project" value="InterPro"/>
</dbReference>
<dbReference type="RefSeq" id="XP_016240419.1">
    <property type="nucleotide sequence ID" value="XM_016375143.1"/>
</dbReference>
<evidence type="ECO:0000313" key="3">
    <source>
        <dbReference type="Proteomes" id="UP000053328"/>
    </source>
</evidence>
<dbReference type="InterPro" id="IPR036396">
    <property type="entry name" value="Cyt_P450_sf"/>
</dbReference>
<comment type="cofactor">
    <cofactor evidence="1">
        <name>heme</name>
        <dbReference type="ChEBI" id="CHEBI:30413"/>
    </cofactor>
</comment>
<dbReference type="Gene3D" id="1.10.630.10">
    <property type="entry name" value="Cytochrome P450"/>
    <property type="match status" value="1"/>
</dbReference>
<dbReference type="GeneID" id="27327861"/>
<dbReference type="HOGENOM" id="CLU_001570_25_2_1"/>
<dbReference type="PRINTS" id="PR00385">
    <property type="entry name" value="P450"/>
</dbReference>
<accession>A0A0D2BMN8</accession>
<reference evidence="2 3" key="1">
    <citation type="submission" date="2015-01" db="EMBL/GenBank/DDBJ databases">
        <title>The Genome Sequence of Exophiala spinifera CBS89968.</title>
        <authorList>
            <consortium name="The Broad Institute Genomics Platform"/>
            <person name="Cuomo C."/>
            <person name="de Hoog S."/>
            <person name="Gorbushina A."/>
            <person name="Stielow B."/>
            <person name="Teixiera M."/>
            <person name="Abouelleil A."/>
            <person name="Chapman S.B."/>
            <person name="Priest M."/>
            <person name="Young S.K."/>
            <person name="Wortman J."/>
            <person name="Nusbaum C."/>
            <person name="Birren B."/>
        </authorList>
    </citation>
    <scope>NUCLEOTIDE SEQUENCE [LARGE SCALE GENOMIC DNA]</scope>
    <source>
        <strain evidence="2 3">CBS 89968</strain>
    </source>
</reference>
<dbReference type="Proteomes" id="UP000053328">
    <property type="component" value="Unassembled WGS sequence"/>
</dbReference>
<keyword evidence="1" id="KW-0349">Heme</keyword>
<dbReference type="AlphaFoldDB" id="A0A0D2BMN8"/>
<proteinExistence type="predicted"/>
<dbReference type="EMBL" id="KN847492">
    <property type="protein sequence ID" value="KIW20203.1"/>
    <property type="molecule type" value="Genomic_DNA"/>
</dbReference>
<keyword evidence="1" id="KW-0408">Iron</keyword>
<evidence type="ECO:0008006" key="4">
    <source>
        <dbReference type="Google" id="ProtNLM"/>
    </source>
</evidence>
<dbReference type="GO" id="GO:0004497">
    <property type="term" value="F:monooxygenase activity"/>
    <property type="evidence" value="ECO:0007669"/>
    <property type="project" value="InterPro"/>
</dbReference>
<sequence length="564" mass="64432">MALWIYLVLLPAILISCQRSLLLWKNYREARKLGIPIVITPVSWLDPFWGLFAQNLRWVKYLPFTYWYEISKFSAPQRERHLIHRKWGDVFVVVSPKANYIYLNDPKASNDVLSHYKTWTKPEPVYEIFTVLGKNVIADNGEDWQRQRKIINPAFREQNYNLVWDESLKQARQWLDGRCAESRTGSTMLDVRRDMVLIALHVLSGAGFGQIHDFSSGLRDTPQGHLKSFPESLMFLLTNLFKVLLFKNVRLPPLLMPSFIKDLQDTIKDFHLYLKEIVAYHRAITQGGGGGQIADIVSALVEADEAAKREEKTPGLGLGTNSIHLTDEEMFGNLFLFNLAGFETTSNALTYTFPFLALHRDVQDWVGEEIDAVFQDKDLHGLDYADTFPLLVRCLAVMYETLRIWGPLPSTIRWPAGQSQTLSVGGRNIVVPAGMYVITNVYGVHCDPRWWGPDSLEWKPQRWITTDPDTGKEILAQPPPGAVYFPWASGPRICPGKKFSQVEFVAVIAVLLRSYRIKPLIIEGKMKTEKDARAALIEVMEDSRTRVTVNMRHPENAGVDIEDR</sequence>
<keyword evidence="3" id="KW-1185">Reference proteome</keyword>
<dbReference type="InterPro" id="IPR002401">
    <property type="entry name" value="Cyt_P450_E_grp-I"/>
</dbReference>
<protein>
    <recommendedName>
        <fullName evidence="4">Cytochrome P450</fullName>
    </recommendedName>
</protein>
<dbReference type="GO" id="GO:0005506">
    <property type="term" value="F:iron ion binding"/>
    <property type="evidence" value="ECO:0007669"/>
    <property type="project" value="InterPro"/>
</dbReference>
<dbReference type="InterPro" id="IPR001128">
    <property type="entry name" value="Cyt_P450"/>
</dbReference>
<keyword evidence="1" id="KW-0479">Metal-binding</keyword>
<dbReference type="SUPFAM" id="SSF48264">
    <property type="entry name" value="Cytochrome P450"/>
    <property type="match status" value="1"/>
</dbReference>
<dbReference type="PANTHER" id="PTHR24305">
    <property type="entry name" value="CYTOCHROME P450"/>
    <property type="match status" value="1"/>
</dbReference>
<dbReference type="CDD" id="cd11070">
    <property type="entry name" value="CYP56-like"/>
    <property type="match status" value="1"/>
</dbReference>
<dbReference type="OrthoDB" id="1470350at2759"/>
<evidence type="ECO:0000313" key="2">
    <source>
        <dbReference type="EMBL" id="KIW20203.1"/>
    </source>
</evidence>
<dbReference type="InterPro" id="IPR050121">
    <property type="entry name" value="Cytochrome_P450_monoxygenase"/>
</dbReference>
<dbReference type="VEuPathDB" id="FungiDB:PV08_00778"/>
<evidence type="ECO:0000256" key="1">
    <source>
        <dbReference type="PIRSR" id="PIRSR602401-1"/>
    </source>
</evidence>
<dbReference type="PRINTS" id="PR00463">
    <property type="entry name" value="EP450I"/>
</dbReference>
<gene>
    <name evidence="2" type="ORF">PV08_00778</name>
</gene>
<dbReference type="Pfam" id="PF00067">
    <property type="entry name" value="p450"/>
    <property type="match status" value="1"/>
</dbReference>
<name>A0A0D2BMN8_9EURO</name>
<feature type="binding site" description="axial binding residue" evidence="1">
    <location>
        <position position="494"/>
    </location>
    <ligand>
        <name>heme</name>
        <dbReference type="ChEBI" id="CHEBI:30413"/>
    </ligand>
    <ligandPart>
        <name>Fe</name>
        <dbReference type="ChEBI" id="CHEBI:18248"/>
    </ligandPart>
</feature>
<dbReference type="PANTHER" id="PTHR24305:SF223">
    <property type="entry name" value="CYTOCHROME P450-DIT2"/>
    <property type="match status" value="1"/>
</dbReference>
<dbReference type="GO" id="GO:0020037">
    <property type="term" value="F:heme binding"/>
    <property type="evidence" value="ECO:0007669"/>
    <property type="project" value="InterPro"/>
</dbReference>
<dbReference type="STRING" id="91928.A0A0D2BMN8"/>
<organism evidence="2 3">
    <name type="scientific">Exophiala spinifera</name>
    <dbReference type="NCBI Taxonomy" id="91928"/>
    <lineage>
        <taxon>Eukaryota</taxon>
        <taxon>Fungi</taxon>
        <taxon>Dikarya</taxon>
        <taxon>Ascomycota</taxon>
        <taxon>Pezizomycotina</taxon>
        <taxon>Eurotiomycetes</taxon>
        <taxon>Chaetothyriomycetidae</taxon>
        <taxon>Chaetothyriales</taxon>
        <taxon>Herpotrichiellaceae</taxon>
        <taxon>Exophiala</taxon>
    </lineage>
</organism>